<gene>
    <name evidence="1" type="ORF">SAMN05216202_1426</name>
</gene>
<dbReference type="OrthoDB" id="5674026at2"/>
<dbReference type="NCBIfam" id="TIGR03344">
    <property type="entry name" value="VI_effect_Hcp1"/>
    <property type="match status" value="1"/>
</dbReference>
<keyword evidence="2" id="KW-1185">Reference proteome</keyword>
<dbReference type="InterPro" id="IPR036624">
    <property type="entry name" value="Hcp1-lik_sf"/>
</dbReference>
<organism evidence="1 2">
    <name type="scientific">Pseudomonas mucidolens</name>
    <dbReference type="NCBI Taxonomy" id="46679"/>
    <lineage>
        <taxon>Bacteria</taxon>
        <taxon>Pseudomonadati</taxon>
        <taxon>Pseudomonadota</taxon>
        <taxon>Gammaproteobacteria</taxon>
        <taxon>Pseudomonadales</taxon>
        <taxon>Pseudomonadaceae</taxon>
        <taxon>Pseudomonas</taxon>
    </lineage>
</organism>
<dbReference type="RefSeq" id="WP_084379166.1">
    <property type="nucleotide sequence ID" value="NZ_LS483433.1"/>
</dbReference>
<reference evidence="2" key="1">
    <citation type="submission" date="2016-10" db="EMBL/GenBank/DDBJ databases">
        <authorList>
            <person name="Varghese N."/>
            <person name="Submissions S."/>
        </authorList>
    </citation>
    <scope>NUCLEOTIDE SEQUENCE [LARGE SCALE GENOMIC DNA]</scope>
    <source>
        <strain evidence="2">LMG 2223</strain>
    </source>
</reference>
<evidence type="ECO:0000313" key="1">
    <source>
        <dbReference type="EMBL" id="SDU90765.1"/>
    </source>
</evidence>
<sequence>MANHGYMTITGKVQGLISAGCSTQDSIGNKCQAAHADEIMVLSYSHNMANIGNINKPTHNPITITKNVDKSSPLLAQALSSREEINCTISFYRVSSFGMQEKFYSISINGGIIADLTLEMPHAILQHDAEPQEHFAIRYRDITWTHHSAGTSGYSTWGNNE</sequence>
<evidence type="ECO:0008006" key="3">
    <source>
        <dbReference type="Google" id="ProtNLM"/>
    </source>
</evidence>
<dbReference type="InterPro" id="IPR008514">
    <property type="entry name" value="T6SS_Hcp"/>
</dbReference>
<dbReference type="Gene3D" id="2.30.110.20">
    <property type="entry name" value="Hcp1-like"/>
    <property type="match status" value="1"/>
</dbReference>
<dbReference type="Pfam" id="PF05638">
    <property type="entry name" value="T6SS_HCP"/>
    <property type="match status" value="1"/>
</dbReference>
<accession>A0A1H2MCK2</accession>
<name>A0A1H2MCK2_9PSED</name>
<dbReference type="EMBL" id="LT629802">
    <property type="protein sequence ID" value="SDU90765.1"/>
    <property type="molecule type" value="Genomic_DNA"/>
</dbReference>
<protein>
    <recommendedName>
        <fullName evidence="3">Type VI secretion system secreted protein Hcp</fullName>
    </recommendedName>
</protein>
<dbReference type="SUPFAM" id="SSF141452">
    <property type="entry name" value="Hcp1-like"/>
    <property type="match status" value="1"/>
</dbReference>
<dbReference type="STRING" id="46679.SAMN05216202_1426"/>
<dbReference type="PANTHER" id="PTHR34319:SF7">
    <property type="entry name" value="HNH ENDONUCLEASE DOMAIN-CONTAINING PROTEIN"/>
    <property type="match status" value="1"/>
</dbReference>
<dbReference type="PANTHER" id="PTHR34319">
    <property type="entry name" value="MAJOR EXPORTED PROTEIN"/>
    <property type="match status" value="1"/>
</dbReference>
<dbReference type="Proteomes" id="UP000198600">
    <property type="component" value="Chromosome I"/>
</dbReference>
<dbReference type="InterPro" id="IPR052947">
    <property type="entry name" value="T6SS_Hcp1_domain"/>
</dbReference>
<dbReference type="AlphaFoldDB" id="A0A1H2MCK2"/>
<proteinExistence type="predicted"/>
<evidence type="ECO:0000313" key="2">
    <source>
        <dbReference type="Proteomes" id="UP000198600"/>
    </source>
</evidence>